<reference evidence="8 9" key="1">
    <citation type="journal article" date="2010" name="Nature">
        <title>The Ectocarpus genome and the independent evolution of multicellularity in brown algae.</title>
        <authorList>
            <person name="Cock J.M."/>
            <person name="Sterck L."/>
            <person name="Rouze P."/>
            <person name="Scornet D."/>
            <person name="Allen A.E."/>
            <person name="Amoutzias G."/>
            <person name="Anthouard V."/>
            <person name="Artiguenave F."/>
            <person name="Aury J.M."/>
            <person name="Badger J.H."/>
            <person name="Beszteri B."/>
            <person name="Billiau K."/>
            <person name="Bonnet E."/>
            <person name="Bothwell J.H."/>
            <person name="Bowler C."/>
            <person name="Boyen C."/>
            <person name="Brownlee C."/>
            <person name="Carrano C.J."/>
            <person name="Charrier B."/>
            <person name="Cho G.Y."/>
            <person name="Coelho S.M."/>
            <person name="Collen J."/>
            <person name="Corre E."/>
            <person name="Da Silva C."/>
            <person name="Delage L."/>
            <person name="Delaroque N."/>
            <person name="Dittami S.M."/>
            <person name="Doulbeau S."/>
            <person name="Elias M."/>
            <person name="Farnham G."/>
            <person name="Gachon C.M."/>
            <person name="Gschloessl B."/>
            <person name="Heesch S."/>
            <person name="Jabbari K."/>
            <person name="Jubin C."/>
            <person name="Kawai H."/>
            <person name="Kimura K."/>
            <person name="Kloareg B."/>
            <person name="Kupper F.C."/>
            <person name="Lang D."/>
            <person name="Le Bail A."/>
            <person name="Leblanc C."/>
            <person name="Lerouge P."/>
            <person name="Lohr M."/>
            <person name="Lopez P.J."/>
            <person name="Martens C."/>
            <person name="Maumus F."/>
            <person name="Michel G."/>
            <person name="Miranda-Saavedra D."/>
            <person name="Morales J."/>
            <person name="Moreau H."/>
            <person name="Motomura T."/>
            <person name="Nagasato C."/>
            <person name="Napoli C.A."/>
            <person name="Nelson D.R."/>
            <person name="Nyvall-Collen P."/>
            <person name="Peters A.F."/>
            <person name="Pommier C."/>
            <person name="Potin P."/>
            <person name="Poulain J."/>
            <person name="Quesneville H."/>
            <person name="Read B."/>
            <person name="Rensing S.A."/>
            <person name="Ritter A."/>
            <person name="Rousvoal S."/>
            <person name="Samanta M."/>
            <person name="Samson G."/>
            <person name="Schroeder D.C."/>
            <person name="Segurens B."/>
            <person name="Strittmatter M."/>
            <person name="Tonon T."/>
            <person name="Tregear J.W."/>
            <person name="Valentin K."/>
            <person name="von Dassow P."/>
            <person name="Yamagishi T."/>
            <person name="Van de Peer Y."/>
            <person name="Wincker P."/>
        </authorList>
    </citation>
    <scope>NUCLEOTIDE SEQUENCE [LARGE SCALE GENOMIC DNA]</scope>
    <source>
        <strain evidence="9">Ec32 / CCAP1310/4</strain>
    </source>
</reference>
<keyword evidence="3" id="KW-0966">Cell projection</keyword>
<feature type="compositionally biased region" description="Basic and acidic residues" evidence="5">
    <location>
        <begin position="524"/>
        <end position="536"/>
    </location>
</feature>
<feature type="coiled-coil region" evidence="4">
    <location>
        <begin position="992"/>
        <end position="1019"/>
    </location>
</feature>
<organism evidence="8 9">
    <name type="scientific">Ectocarpus siliculosus</name>
    <name type="common">Brown alga</name>
    <name type="synonym">Conferva siliculosa</name>
    <dbReference type="NCBI Taxonomy" id="2880"/>
    <lineage>
        <taxon>Eukaryota</taxon>
        <taxon>Sar</taxon>
        <taxon>Stramenopiles</taxon>
        <taxon>Ochrophyta</taxon>
        <taxon>PX clade</taxon>
        <taxon>Phaeophyceae</taxon>
        <taxon>Ectocarpales</taxon>
        <taxon>Ectocarpaceae</taxon>
        <taxon>Ectocarpus</taxon>
    </lineage>
</organism>
<dbReference type="SUPFAM" id="SSF55797">
    <property type="entry name" value="PR-1-like"/>
    <property type="match status" value="1"/>
</dbReference>
<sequence length="1175" mass="129606">MIDADVDDTTPDQINEEAGDLPSQIAAGETCTGVGEALVGDAQEEGSTITRDDLENGDGNGLDVAEDTGGSGLEKGAPEDNTYAPRSEDCVGAADGAGDDVYRRVRKLAVEAINAARATKQLELLSPDEALAVPAMTHCRTMCEHDFLSHWDMAGRKPYQRYSDFAYGQHVSEDVFEFRVNEAAEDEIMNRIKECIEGRLGADALDQEGGITNHMLDNKHTHIGIGVHVVDDRLRYAEVYADRYLELLDSPAELSVADAASGFHISVQMTSSDVGPYACLVFHDPVATTLTVGELQQQFSGPYSDFTTSQVSIIWPWQMDVLEDGVFGIPVSVSPIEAGTYYVQILVREDPGSIPYDTDPAGGLPLPGESFCGGALVLRAPEEGEANMGMSDLDGAGGLLSDNGGGTLEEREARTMASTSALRRDLPPIVRVRVVQDAGGSMQQEASYENKVFMPRERAEDMAQLNLAMEFLRLGAWDDFSSREHTSEGTCTIVDPVVAMKEEQTAGEMEDPNEGGAASEAPVDPDKAATDGHDAPTEALTTPEEATDAGGIATQEAEMKQGIVDSEARGGNGDANDAQQPPVEGEGSESADHKLMNGHDAEPEVPWVVTDIAIVRFREGEKQLVPDEPKKVEPPEDFELVPGDLANPPALDGDDSTKEAVGEQSSGEVAEGKTTAEPMERGEEHGGEGGTCGRDMVFLCVKVVNELYDSTIHVCYKKAGASLAVIQQVAEKTAEKTAKQIQRHLGIEGGDGDGKADPMDDEAYDVDTNMTSDQMLEWEEKRNREAAERARNREKVERDHRRKEASDAVRRQIAEALKEKDELVKQNGEWQKKIASLMLSQQKTREEARTEHGGRGVEKEATPLHESEKNYAESLASIVSCRERLQEQQAEYDTVAIALQTRLDEKEYKSREIADSFREFKREIARTAEHSRTGKAIPKGVISQFEVAEAKKDREIEKVRLKNINLRMMLRKVEGNLRAKEQLAEGLHLIDFEQLKIENQTVNEKIEERNEELLKLRKKNTTTVQILTHTKEKLQFVAAENSVTSHQLSILEDDLNQERDRLTGAKKDRDTLRREVASLRQSQGFANSDLLILDFEQRKSHLKKLGQKLEEMKSKHHLLLLEQVRKLPPRVYRWCDVRFPPTVSRKVENEIFMVAVCQFLVHGEASSDSPSHTGF</sequence>
<feature type="region of interest" description="Disordered" evidence="5">
    <location>
        <begin position="625"/>
        <end position="689"/>
    </location>
</feature>
<dbReference type="Gene3D" id="3.40.33.10">
    <property type="entry name" value="CAP"/>
    <property type="match status" value="1"/>
</dbReference>
<dbReference type="eggNOG" id="ENOG502QS75">
    <property type="taxonomic scope" value="Eukaryota"/>
</dbReference>
<evidence type="ECO:0000313" key="8">
    <source>
        <dbReference type="EMBL" id="CBJ30520.1"/>
    </source>
</evidence>
<feature type="region of interest" description="Disordered" evidence="5">
    <location>
        <begin position="782"/>
        <end position="805"/>
    </location>
</feature>
<evidence type="ECO:0000256" key="4">
    <source>
        <dbReference type="SAM" id="Coils"/>
    </source>
</evidence>
<keyword evidence="9" id="KW-1185">Reference proteome</keyword>
<feature type="domain" description="SCP" evidence="6">
    <location>
        <begin position="110"/>
        <end position="233"/>
    </location>
</feature>
<evidence type="ECO:0000256" key="5">
    <source>
        <dbReference type="SAM" id="MobiDB-lite"/>
    </source>
</evidence>
<dbReference type="InterPro" id="IPR035940">
    <property type="entry name" value="CAP_sf"/>
</dbReference>
<dbReference type="EMBL" id="FN649760">
    <property type="protein sequence ID" value="CBJ30520.1"/>
    <property type="molecule type" value="Genomic_DNA"/>
</dbReference>
<gene>
    <name evidence="8" type="ORF">Esi_0195_0046</name>
</gene>
<dbReference type="OrthoDB" id="10254794at2759"/>
<evidence type="ECO:0000313" key="9">
    <source>
        <dbReference type="Proteomes" id="UP000002630"/>
    </source>
</evidence>
<protein>
    <recommendedName>
        <fullName evidence="10">DUF4201 domain-containing protein</fullName>
    </recommendedName>
</protein>
<feature type="compositionally biased region" description="Basic and acidic residues" evidence="5">
    <location>
        <begin position="590"/>
        <end position="602"/>
    </location>
</feature>
<feature type="region of interest" description="Disordered" evidence="5">
    <location>
        <begin position="841"/>
        <end position="862"/>
    </location>
</feature>
<dbReference type="InterPro" id="IPR051885">
    <property type="entry name" value="CC_CF"/>
</dbReference>
<dbReference type="InParanoid" id="D7FPR3"/>
<feature type="compositionally biased region" description="Basic and acidic residues" evidence="5">
    <location>
        <begin position="625"/>
        <end position="634"/>
    </location>
</feature>
<feature type="compositionally biased region" description="Basic and acidic residues" evidence="5">
    <location>
        <begin position="843"/>
        <end position="862"/>
    </location>
</feature>
<dbReference type="InterPro" id="IPR025254">
    <property type="entry name" value="CCDC113/CCDC96_CC"/>
</dbReference>
<evidence type="ECO:0000259" key="6">
    <source>
        <dbReference type="Pfam" id="PF00188"/>
    </source>
</evidence>
<evidence type="ECO:0000256" key="2">
    <source>
        <dbReference type="ARBA" id="ARBA00023054"/>
    </source>
</evidence>
<feature type="coiled-coil region" evidence="4">
    <location>
        <begin position="806"/>
        <end position="833"/>
    </location>
</feature>
<dbReference type="GO" id="GO:0036064">
    <property type="term" value="C:ciliary basal body"/>
    <property type="evidence" value="ECO:0007669"/>
    <property type="project" value="TreeGrafter"/>
</dbReference>
<dbReference type="PANTHER" id="PTHR15654">
    <property type="entry name" value="COILED-COIL DOMAIN-CONTAINING PROTEIN 113-RELATED"/>
    <property type="match status" value="1"/>
</dbReference>
<dbReference type="Proteomes" id="UP000002630">
    <property type="component" value="Unassembled WGS sequence"/>
</dbReference>
<feature type="region of interest" description="Disordered" evidence="5">
    <location>
        <begin position="1"/>
        <end position="84"/>
    </location>
</feature>
<comment type="subcellular location">
    <subcellularLocation>
        <location evidence="1">Cell projection</location>
        <location evidence="1">Cilium</location>
    </subcellularLocation>
</comment>
<evidence type="ECO:0000259" key="7">
    <source>
        <dbReference type="Pfam" id="PF13870"/>
    </source>
</evidence>
<dbReference type="GO" id="GO:0060271">
    <property type="term" value="P:cilium assembly"/>
    <property type="evidence" value="ECO:0007669"/>
    <property type="project" value="TreeGrafter"/>
</dbReference>
<dbReference type="InterPro" id="IPR014044">
    <property type="entry name" value="CAP_dom"/>
</dbReference>
<dbReference type="Pfam" id="PF00188">
    <property type="entry name" value="CAP"/>
    <property type="match status" value="1"/>
</dbReference>
<feature type="compositionally biased region" description="Acidic residues" evidence="5">
    <location>
        <begin position="1"/>
        <end position="19"/>
    </location>
</feature>
<evidence type="ECO:0000256" key="3">
    <source>
        <dbReference type="ARBA" id="ARBA00023273"/>
    </source>
</evidence>
<feature type="compositionally biased region" description="Basic and acidic residues" evidence="5">
    <location>
        <begin position="678"/>
        <end position="687"/>
    </location>
</feature>
<dbReference type="AlphaFoldDB" id="D7FPR3"/>
<feature type="coiled-coil region" evidence="4">
    <location>
        <begin position="1048"/>
        <end position="1082"/>
    </location>
</feature>
<dbReference type="PANTHER" id="PTHR15654:SF1">
    <property type="entry name" value="COILED-COIL DOMAIN-CONTAINING PROTEIN 96"/>
    <property type="match status" value="1"/>
</dbReference>
<feature type="region of interest" description="Disordered" evidence="5">
    <location>
        <begin position="566"/>
        <end position="603"/>
    </location>
</feature>
<feature type="domain" description="CCDC113/CCDC96 coiled-coil" evidence="7">
    <location>
        <begin position="950"/>
        <end position="1118"/>
    </location>
</feature>
<evidence type="ECO:0000256" key="1">
    <source>
        <dbReference type="ARBA" id="ARBA00004138"/>
    </source>
</evidence>
<accession>D7FPR3</accession>
<evidence type="ECO:0008006" key="10">
    <source>
        <dbReference type="Google" id="ProtNLM"/>
    </source>
</evidence>
<name>D7FPR3_ECTSI</name>
<dbReference type="GO" id="GO:0005930">
    <property type="term" value="C:axoneme"/>
    <property type="evidence" value="ECO:0007669"/>
    <property type="project" value="TreeGrafter"/>
</dbReference>
<feature type="region of interest" description="Disordered" evidence="5">
    <location>
        <begin position="504"/>
        <end position="550"/>
    </location>
</feature>
<dbReference type="STRING" id="2880.D7FPR3"/>
<keyword evidence="2 4" id="KW-0175">Coiled coil</keyword>
<proteinExistence type="predicted"/>
<dbReference type="Pfam" id="PF13870">
    <property type="entry name" value="CCDC113_CCDC96_CC"/>
    <property type="match status" value="1"/>
</dbReference>